<evidence type="ECO:0000259" key="5">
    <source>
        <dbReference type="Pfam" id="PF13087"/>
    </source>
</evidence>
<name>A0ABP8EJS8_9MICO</name>
<dbReference type="InterPro" id="IPR038720">
    <property type="entry name" value="YprB_RNase_H-like_dom"/>
</dbReference>
<organism evidence="7 8">
    <name type="scientific">Brevibacterium daeguense</name>
    <dbReference type="NCBI Taxonomy" id="909936"/>
    <lineage>
        <taxon>Bacteria</taxon>
        <taxon>Bacillati</taxon>
        <taxon>Actinomycetota</taxon>
        <taxon>Actinomycetes</taxon>
        <taxon>Micrococcales</taxon>
        <taxon>Brevibacteriaceae</taxon>
        <taxon>Brevibacterium</taxon>
    </lineage>
</organism>
<evidence type="ECO:0000313" key="7">
    <source>
        <dbReference type="EMBL" id="GAA4284218.1"/>
    </source>
</evidence>
<feature type="domain" description="YprB ribonuclease H-like" evidence="6">
    <location>
        <begin position="333"/>
        <end position="520"/>
    </location>
</feature>
<proteinExistence type="predicted"/>
<dbReference type="CDD" id="cd17934">
    <property type="entry name" value="DEXXQc_Upf1-like"/>
    <property type="match status" value="1"/>
</dbReference>
<accession>A0ABP8EJS8</accession>
<dbReference type="InterPro" id="IPR041679">
    <property type="entry name" value="DNA2/NAM7-like_C"/>
</dbReference>
<evidence type="ECO:0000256" key="4">
    <source>
        <dbReference type="ARBA" id="ARBA00022840"/>
    </source>
</evidence>
<feature type="domain" description="DNA2/NAM7 helicase-like C-terminal" evidence="5">
    <location>
        <begin position="965"/>
        <end position="1138"/>
    </location>
</feature>
<dbReference type="Pfam" id="PF13087">
    <property type="entry name" value="AAA_12"/>
    <property type="match status" value="1"/>
</dbReference>
<dbReference type="Pfam" id="PF13604">
    <property type="entry name" value="AAA_30"/>
    <property type="match status" value="1"/>
</dbReference>
<evidence type="ECO:0000256" key="2">
    <source>
        <dbReference type="ARBA" id="ARBA00022801"/>
    </source>
</evidence>
<keyword evidence="2" id="KW-0378">Hydrolase</keyword>
<dbReference type="EMBL" id="BAABAZ010000006">
    <property type="protein sequence ID" value="GAA4284218.1"/>
    <property type="molecule type" value="Genomic_DNA"/>
</dbReference>
<gene>
    <name evidence="7" type="ORF">GCM10022261_17490</name>
</gene>
<dbReference type="InterPro" id="IPR047187">
    <property type="entry name" value="SF1_C_Upf1"/>
</dbReference>
<dbReference type="InterPro" id="IPR050534">
    <property type="entry name" value="Coronavir_polyprotein_1ab"/>
</dbReference>
<dbReference type="Gene3D" id="1.10.150.20">
    <property type="entry name" value="5' to 3' exonuclease, C-terminal subdomain"/>
    <property type="match status" value="1"/>
</dbReference>
<dbReference type="NCBIfam" id="TIGR03491">
    <property type="entry name" value="TM0106 family RecB-like putative nuclease"/>
    <property type="match status" value="1"/>
</dbReference>
<keyword evidence="3" id="KW-0347">Helicase</keyword>
<dbReference type="PANTHER" id="PTHR43788:SF8">
    <property type="entry name" value="DNA-BINDING PROTEIN SMUBP-2"/>
    <property type="match status" value="1"/>
</dbReference>
<evidence type="ECO:0000259" key="6">
    <source>
        <dbReference type="Pfam" id="PF13482"/>
    </source>
</evidence>
<comment type="caution">
    <text evidence="7">The sequence shown here is derived from an EMBL/GenBank/DDBJ whole genome shotgun (WGS) entry which is preliminary data.</text>
</comment>
<dbReference type="Gene3D" id="3.40.50.300">
    <property type="entry name" value="P-loop containing nucleotide triphosphate hydrolases"/>
    <property type="match status" value="2"/>
</dbReference>
<dbReference type="InterPro" id="IPR019993">
    <property type="entry name" value="RecB_nuclease_TM0106_put"/>
</dbReference>
<dbReference type="SUPFAM" id="SSF53098">
    <property type="entry name" value="Ribonuclease H-like"/>
    <property type="match status" value="1"/>
</dbReference>
<keyword evidence="1" id="KW-0547">Nucleotide-binding</keyword>
<evidence type="ECO:0000256" key="1">
    <source>
        <dbReference type="ARBA" id="ARBA00022741"/>
    </source>
</evidence>
<dbReference type="SUPFAM" id="SSF52540">
    <property type="entry name" value="P-loop containing nucleoside triphosphate hydrolases"/>
    <property type="match status" value="1"/>
</dbReference>
<dbReference type="RefSeq" id="WP_236866410.1">
    <property type="nucleotide sequence ID" value="NZ_BAABAZ010000006.1"/>
</dbReference>
<dbReference type="Pfam" id="PF13482">
    <property type="entry name" value="RNase_H_2"/>
    <property type="match status" value="1"/>
</dbReference>
<dbReference type="PANTHER" id="PTHR43788">
    <property type="entry name" value="DNA2/NAM7 HELICASE FAMILY MEMBER"/>
    <property type="match status" value="1"/>
</dbReference>
<dbReference type="Proteomes" id="UP001501586">
    <property type="component" value="Unassembled WGS sequence"/>
</dbReference>
<sequence length="1183" mass="127782">MKRTVAGITISPSDVCSWMDCQWAVIRHLDGILGLTDPVGTDADAMLERTARLGAQHEARYRAQLRREHPGSMIEFTRDNPGSRAATMDAFESGARVIYQPVFSSSGFEGRPDFLVLDDDDRYRVLDTKLALSAKVSALIQVAAYVDWLEQAGIPVSPWAVLVLGDGTESAHDTRRIAPVYRSQRAALRDAITLRQTASAPVEWGDEQFAACGRCSLCASAAEEHRDLVLVARLRVSQRAAFRAAGIPTIDALAAAGPEQLDRVRGIGRDTVQNLHRQARLQIASENAAGGGVGGSPGAGEAAGGSPVAVPPVFEVIDPEHFRLLPQPDPGDIFFDFEGDPLYQERGQWGLDYLFGYVDTQERFTSYWAHDLDEERQALIDFLADVERRLQANPNLHIYHYAPYEKTHLLSLAGRHEYGEDMVDDLLRRGVLVDLYPVVRQALRVGSRSYSIKKLEPLYMGADLRDEDGVTDAAASIDAYAEAMLVRSAGDTARAGKMLAEIADYNEYDCRSTLRLRDWLLDLARDAGVPPQLPEQATEAAAAQEAARESANEENQALLAGFDSALAGTDPLNRTAEETALALGRASLLYYEREAKTFWQEHFSRLTAPIDDWADARDVFTAAHAEVVEDWHPVKKSQARTLRLTGQFGPGSKLSPGTAMYAIFDPSASTALWSPVPGGRAACKATVLDIGHAVADTQLLVEVKVGPKKEPFEDLPVALTPTEGPSAQAKLAAIQQRWAPKILGMPTADIRDPAFDLLVRRPPRGAIAPAGADGAAEAILTTLRSLDNSYLAVQGPPGTGKTFTGSHVIAALIAAGWTVAVTGQSNAVAENFLAAVAKRGVPAEKLLKKTSDPDLQGTNHCGWTGFADWKKLWAHVDEQPGGCLVGGTSWMAGQDRDFDLVVIDEAGQYALPDMIAISTLAPRLLLLGDPQQLPNVTQAAHPEPVDRSALGWLSDGHDVLPPEFGYFLPRSYRMHSEVTHPVSRLSYESRLDSCAPARTVEGVAPGLHVIDVEHFGSTTLSEEEAAAVVAIVRNAVGRRFAEVTDTGVAERLLEPADIIVVAPFNAQVNTIREELDAAGLRATPVGTVDKFQGQEAAIAIMSMTTSAASEVPRGLDFLFSRNRLNVAISRAQCAAFLVQSPQLELAVPSSVKTLDLVSGYIGLLESASSRSALLPDDDALALR</sequence>
<evidence type="ECO:0000313" key="8">
    <source>
        <dbReference type="Proteomes" id="UP001501586"/>
    </source>
</evidence>
<protein>
    <submittedName>
        <fullName evidence="7">TM0106 family RecB-like putative nuclease</fullName>
    </submittedName>
</protein>
<reference evidence="8" key="1">
    <citation type="journal article" date="2019" name="Int. J. Syst. Evol. Microbiol.">
        <title>The Global Catalogue of Microorganisms (GCM) 10K type strain sequencing project: providing services to taxonomists for standard genome sequencing and annotation.</title>
        <authorList>
            <consortium name="The Broad Institute Genomics Platform"/>
            <consortium name="The Broad Institute Genome Sequencing Center for Infectious Disease"/>
            <person name="Wu L."/>
            <person name="Ma J."/>
        </authorList>
    </citation>
    <scope>NUCLEOTIDE SEQUENCE [LARGE SCALE GENOMIC DNA]</scope>
    <source>
        <strain evidence="8">JCM 17458</strain>
    </source>
</reference>
<keyword evidence="4" id="KW-0067">ATP-binding</keyword>
<dbReference type="InterPro" id="IPR012337">
    <property type="entry name" value="RNaseH-like_sf"/>
</dbReference>
<dbReference type="InterPro" id="IPR027417">
    <property type="entry name" value="P-loop_NTPase"/>
</dbReference>
<dbReference type="CDD" id="cd18808">
    <property type="entry name" value="SF1_C_Upf1"/>
    <property type="match status" value="1"/>
</dbReference>
<evidence type="ECO:0000256" key="3">
    <source>
        <dbReference type="ARBA" id="ARBA00022806"/>
    </source>
</evidence>
<keyword evidence="8" id="KW-1185">Reference proteome</keyword>